<organism evidence="1 3">
    <name type="scientific">Salinicoccus roseus</name>
    <dbReference type="NCBI Taxonomy" id="45670"/>
    <lineage>
        <taxon>Bacteria</taxon>
        <taxon>Bacillati</taxon>
        <taxon>Bacillota</taxon>
        <taxon>Bacilli</taxon>
        <taxon>Bacillales</taxon>
        <taxon>Staphylococcaceae</taxon>
        <taxon>Salinicoccus</taxon>
    </lineage>
</organism>
<comment type="caution">
    <text evidence="1">The sequence shown here is derived from an EMBL/GenBank/DDBJ whole genome shotgun (WGS) entry which is preliminary data.</text>
</comment>
<dbReference type="RefSeq" id="WP_040105576.1">
    <property type="nucleotide sequence ID" value="NZ_JABEVU030000001.1"/>
</dbReference>
<dbReference type="Proteomes" id="UP000527860">
    <property type="component" value="Unassembled WGS sequence"/>
</dbReference>
<evidence type="ECO:0000313" key="1">
    <source>
        <dbReference type="EMBL" id="KIH70975.1"/>
    </source>
</evidence>
<dbReference type="EMBL" id="JABEVU030000001">
    <property type="protein sequence ID" value="MDB0580202.1"/>
    <property type="molecule type" value="Genomic_DNA"/>
</dbReference>
<protein>
    <submittedName>
        <fullName evidence="1">Uncharacterized protein</fullName>
    </submittedName>
</protein>
<name>A0A0C2HB59_9STAP</name>
<gene>
    <name evidence="2" type="ORF">F7P68_0006645</name>
    <name evidence="1" type="ORF">SN16_05300</name>
</gene>
<dbReference type="EMBL" id="JXII01000004">
    <property type="protein sequence ID" value="KIH70975.1"/>
    <property type="molecule type" value="Genomic_DNA"/>
</dbReference>
<dbReference type="OrthoDB" id="2390132at2"/>
<keyword evidence="4" id="KW-1185">Reference proteome</keyword>
<proteinExistence type="predicted"/>
<reference evidence="1 3" key="1">
    <citation type="submission" date="2015-01" db="EMBL/GenBank/DDBJ databases">
        <title>Genome sequences of high lactate-tolerant strain Salinicoccus roseus W12 with industrial interest.</title>
        <authorList>
            <person name="Wang H."/>
            <person name="Yu B."/>
        </authorList>
    </citation>
    <scope>NUCLEOTIDE SEQUENCE [LARGE SCALE GENOMIC DNA]</scope>
    <source>
        <strain evidence="1 3">W12</strain>
    </source>
</reference>
<dbReference type="AlphaFoldDB" id="A0A0C2HB59"/>
<dbReference type="GeneID" id="77844964"/>
<sequence length="82" mass="9448">MKLKEFKLLSAIFAFALVAGLIFMFDSHNTENAHSDIVYIDEYEVVTETDVMEPDGETPVPDEQYAERTHMDQLMEMIGFIK</sequence>
<reference evidence="2" key="3">
    <citation type="submission" date="2022-12" db="EMBL/GenBank/DDBJ databases">
        <title>Genome analysis and biological profiling of marine Salinicoccus roseus MOSEL-ME25.</title>
        <authorList>
            <person name="Mirza F.T."/>
            <person name="Xie Y."/>
            <person name="Shinwari Z.K."/>
        </authorList>
    </citation>
    <scope>NUCLEOTIDE SEQUENCE</scope>
    <source>
        <strain evidence="2">MOSEL-ME25</strain>
    </source>
</reference>
<evidence type="ECO:0000313" key="3">
    <source>
        <dbReference type="Proteomes" id="UP000031546"/>
    </source>
</evidence>
<dbReference type="STRING" id="45670.SN16_05300"/>
<dbReference type="Proteomes" id="UP000031546">
    <property type="component" value="Unassembled WGS sequence"/>
</dbReference>
<evidence type="ECO:0000313" key="4">
    <source>
        <dbReference type="Proteomes" id="UP000527860"/>
    </source>
</evidence>
<accession>A0A0C2HB59</accession>
<evidence type="ECO:0000313" key="2">
    <source>
        <dbReference type="EMBL" id="MDB0580202.1"/>
    </source>
</evidence>
<reference evidence="2" key="2">
    <citation type="submission" date="2020-04" db="EMBL/GenBank/DDBJ databases">
        <authorList>
            <person name="Tanveer F."/>
            <person name="Xie Y."/>
            <person name="Shinwari Z.K."/>
        </authorList>
    </citation>
    <scope>NUCLEOTIDE SEQUENCE</scope>
    <source>
        <strain evidence="2">MOSEL-ME25</strain>
    </source>
</reference>